<protein>
    <recommendedName>
        <fullName evidence="3">TniQ protein</fullName>
    </recommendedName>
</protein>
<evidence type="ECO:0000313" key="2">
    <source>
        <dbReference type="Proteomes" id="UP001626536"/>
    </source>
</evidence>
<evidence type="ECO:0008006" key="3">
    <source>
        <dbReference type="Google" id="ProtNLM"/>
    </source>
</evidence>
<proteinExistence type="predicted"/>
<keyword evidence="2" id="KW-1185">Reference proteome</keyword>
<organism evidence="1 2">
    <name type="scientific">Methylocapsa polymorpha</name>
    <dbReference type="NCBI Taxonomy" id="3080828"/>
    <lineage>
        <taxon>Bacteria</taxon>
        <taxon>Pseudomonadati</taxon>
        <taxon>Pseudomonadota</taxon>
        <taxon>Alphaproteobacteria</taxon>
        <taxon>Hyphomicrobiales</taxon>
        <taxon>Beijerinckiaceae</taxon>
        <taxon>Methylocapsa</taxon>
    </lineage>
</organism>
<dbReference type="Proteomes" id="UP001626536">
    <property type="component" value="Chromosome"/>
</dbReference>
<accession>A0ABZ0HXA4</accession>
<sequence>MTWTLADPPAKPLPVILKPLRDELLSSWLQRTACFYSVSAHDLLVQFGVAPTTQIRTIDFDLPASVQHRLSWCLRTNTLRIRNMCHSIPIVRAQRFVAISEAVSRCATGDLRWQGNPTTRPIFRSWFESWQISCGVCRRPFHIPQSRNVEAKAIKKVPETLWQDAMAGSALFAQYISGKPCGILPPKIVWLLASAPMRRHDGGGTGFRLIVPESSRPVFEAIHSSPPTTIRTKNPFKRLTLLAAFHRFDQHPAAWVGELAEAATEAGRRAIFAVLENLPSTIRDALTHRGCLGRISAGYLKHASRDIELHDIRLKLAVNLRQIDQTCLKLIAVASQHLPESHI</sequence>
<reference evidence="1 2" key="1">
    <citation type="submission" date="2023-10" db="EMBL/GenBank/DDBJ databases">
        <title>Novel methanotroph of the genus Methylocapsa from a subarctic wetland.</title>
        <authorList>
            <person name="Belova S.E."/>
            <person name="Oshkin I.Y."/>
            <person name="Miroshnikov K."/>
            <person name="Dedysh S.N."/>
        </authorList>
    </citation>
    <scope>NUCLEOTIDE SEQUENCE [LARGE SCALE GENOMIC DNA]</scope>
    <source>
        <strain evidence="1 2">RX1</strain>
    </source>
</reference>
<evidence type="ECO:0000313" key="1">
    <source>
        <dbReference type="EMBL" id="WOJ91178.1"/>
    </source>
</evidence>
<gene>
    <name evidence="1" type="ORF">RZS28_07870</name>
</gene>
<name>A0ABZ0HXA4_9HYPH</name>
<dbReference type="EMBL" id="CP136862">
    <property type="protein sequence ID" value="WOJ91178.1"/>
    <property type="molecule type" value="Genomic_DNA"/>
</dbReference>
<dbReference type="RefSeq" id="WP_407340768.1">
    <property type="nucleotide sequence ID" value="NZ_CP136862.1"/>
</dbReference>